<evidence type="ECO:0000256" key="2">
    <source>
        <dbReference type="ARBA" id="ARBA00022846"/>
    </source>
</evidence>
<evidence type="ECO:0000313" key="6">
    <source>
        <dbReference type="EMBL" id="EDQ85582.1"/>
    </source>
</evidence>
<dbReference type="InterPro" id="IPR047844">
    <property type="entry name" value="ROP_DD"/>
</dbReference>
<protein>
    <recommendedName>
        <fullName evidence="8">RIIa domain-containing protein</fullName>
    </recommendedName>
</protein>
<dbReference type="RefSeq" id="XP_001749531.1">
    <property type="nucleotide sequence ID" value="XM_001749479.1"/>
</dbReference>
<evidence type="ECO:0000256" key="3">
    <source>
        <dbReference type="ARBA" id="ARBA00023273"/>
    </source>
</evidence>
<accession>A9VA10</accession>
<dbReference type="Proteomes" id="UP000001357">
    <property type="component" value="Unassembled WGS sequence"/>
</dbReference>
<comment type="subcellular location">
    <subcellularLocation>
        <location evidence="1">Cell projection</location>
        <location evidence="1">Cilium</location>
        <location evidence="1">Flagellum</location>
    </subcellularLocation>
</comment>
<feature type="region of interest" description="Disordered" evidence="5">
    <location>
        <begin position="230"/>
        <end position="260"/>
    </location>
</feature>
<dbReference type="PANTHER" id="PTHR14952">
    <property type="entry name" value="ROPPORIN-1-LIKE PROTEIN"/>
    <property type="match status" value="1"/>
</dbReference>
<dbReference type="GeneID" id="5894780"/>
<feature type="compositionally biased region" description="Basic and acidic residues" evidence="5">
    <location>
        <begin position="230"/>
        <end position="239"/>
    </location>
</feature>
<dbReference type="EMBL" id="CH991572">
    <property type="protein sequence ID" value="EDQ85582.1"/>
    <property type="molecule type" value="Genomic_DNA"/>
</dbReference>
<dbReference type="Gene3D" id="1.20.890.10">
    <property type="entry name" value="cAMP-dependent protein kinase regulatory subunit, dimerization-anchoring domain"/>
    <property type="match status" value="1"/>
</dbReference>
<dbReference type="GO" id="GO:0031514">
    <property type="term" value="C:motile cilium"/>
    <property type="evidence" value="ECO:0007669"/>
    <property type="project" value="UniProtKB-SubCell"/>
</dbReference>
<name>A9VA10_MONBE</name>
<organism evidence="6 7">
    <name type="scientific">Monosiga brevicollis</name>
    <name type="common">Choanoflagellate</name>
    <dbReference type="NCBI Taxonomy" id="81824"/>
    <lineage>
        <taxon>Eukaryota</taxon>
        <taxon>Choanoflagellata</taxon>
        <taxon>Craspedida</taxon>
        <taxon>Salpingoecidae</taxon>
        <taxon>Monosiga</taxon>
    </lineage>
</organism>
<keyword evidence="7" id="KW-1185">Reference proteome</keyword>
<reference evidence="6 7" key="1">
    <citation type="journal article" date="2008" name="Nature">
        <title>The genome of the choanoflagellate Monosiga brevicollis and the origin of metazoans.</title>
        <authorList>
            <consortium name="JGI Sequencing"/>
            <person name="King N."/>
            <person name="Westbrook M.J."/>
            <person name="Young S.L."/>
            <person name="Kuo A."/>
            <person name="Abedin M."/>
            <person name="Chapman J."/>
            <person name="Fairclough S."/>
            <person name="Hellsten U."/>
            <person name="Isogai Y."/>
            <person name="Letunic I."/>
            <person name="Marr M."/>
            <person name="Pincus D."/>
            <person name="Putnam N."/>
            <person name="Rokas A."/>
            <person name="Wright K.J."/>
            <person name="Zuzow R."/>
            <person name="Dirks W."/>
            <person name="Good M."/>
            <person name="Goodstein D."/>
            <person name="Lemons D."/>
            <person name="Li W."/>
            <person name="Lyons J.B."/>
            <person name="Morris A."/>
            <person name="Nichols S."/>
            <person name="Richter D.J."/>
            <person name="Salamov A."/>
            <person name="Bork P."/>
            <person name="Lim W.A."/>
            <person name="Manning G."/>
            <person name="Miller W.T."/>
            <person name="McGinnis W."/>
            <person name="Shapiro H."/>
            <person name="Tjian R."/>
            <person name="Grigoriev I.V."/>
            <person name="Rokhsar D."/>
        </authorList>
    </citation>
    <scope>NUCLEOTIDE SEQUENCE [LARGE SCALE GENOMIC DNA]</scope>
    <source>
        <strain evidence="7">MX1 / ATCC 50154</strain>
    </source>
</reference>
<dbReference type="CDD" id="cd23019">
    <property type="entry name" value="DD_ROP"/>
    <property type="match status" value="1"/>
</dbReference>
<dbReference type="FunCoup" id="A9VA10">
    <property type="interactions" value="41"/>
</dbReference>
<feature type="non-terminal residue" evidence="6">
    <location>
        <position position="260"/>
    </location>
</feature>
<dbReference type="AlphaFoldDB" id="A9VA10"/>
<proteinExistence type="inferred from homology"/>
<evidence type="ECO:0000313" key="7">
    <source>
        <dbReference type="Proteomes" id="UP000001357"/>
    </source>
</evidence>
<dbReference type="SUPFAM" id="SSF47391">
    <property type="entry name" value="Dimerization-anchoring domain of cAMP-dependent PK regulatory subunit"/>
    <property type="match status" value="1"/>
</dbReference>
<dbReference type="PANTHER" id="PTHR14952:SF9">
    <property type="entry name" value="EF-HAND DOMAIN-CONTAINING PROTEIN"/>
    <property type="match status" value="1"/>
</dbReference>
<gene>
    <name evidence="6" type="ORF">MONBRDRAFT_38771</name>
</gene>
<evidence type="ECO:0008006" key="8">
    <source>
        <dbReference type="Google" id="ProtNLM"/>
    </source>
</evidence>
<evidence type="ECO:0000256" key="1">
    <source>
        <dbReference type="ARBA" id="ARBA00004230"/>
    </source>
</evidence>
<dbReference type="KEGG" id="mbr:MONBRDRAFT_38771"/>
<sequence>MASSGNPTGEPMYSAAQIRIPPDLPEVLKSFTKAAIKTQPSNLTVWAAQYFEALANGDAPPVKDRVAIEPTVIREAPALTVAKLRKLFSTLPASGTVPVADLVRLCEEQNLPGQTVQDSLCVGDFGEQVPIIPFLALQAAVLKPALADALYTFGSILGDDDSGTAVPREPFLEAIRFMCNISGAPADQMALVVDQCAEGQSVNLLQLDLSSLVDDDEKANVGLQIEGRHIDNETARGPDDEAMLVNENASAAEDDDETEP</sequence>
<keyword evidence="2" id="KW-0969">Cilium</keyword>
<keyword evidence="2" id="KW-0282">Flagellum</keyword>
<dbReference type="OMA" id="QWSSAYF"/>
<dbReference type="eggNOG" id="ENOG502R2JI">
    <property type="taxonomic scope" value="Eukaryota"/>
</dbReference>
<comment type="similarity">
    <text evidence="4">Belongs to the ropporin family.</text>
</comment>
<dbReference type="InParanoid" id="A9VA10"/>
<evidence type="ECO:0000256" key="4">
    <source>
        <dbReference type="ARBA" id="ARBA00035651"/>
    </source>
</evidence>
<evidence type="ECO:0000256" key="5">
    <source>
        <dbReference type="SAM" id="MobiDB-lite"/>
    </source>
</evidence>
<keyword evidence="3" id="KW-0966">Cell projection</keyword>